<dbReference type="PANTHER" id="PTHR46211">
    <property type="entry name" value="GLYCEROPHOSPHORYL DIESTER PHOSPHODIESTERASE"/>
    <property type="match status" value="1"/>
</dbReference>
<dbReference type="GO" id="GO:0006629">
    <property type="term" value="P:lipid metabolic process"/>
    <property type="evidence" value="ECO:0007669"/>
    <property type="project" value="InterPro"/>
</dbReference>
<dbReference type="CDD" id="cd08556">
    <property type="entry name" value="GDPD"/>
    <property type="match status" value="1"/>
</dbReference>
<dbReference type="Pfam" id="PF03009">
    <property type="entry name" value="GDPD"/>
    <property type="match status" value="1"/>
</dbReference>
<organism evidence="2 3">
    <name type="scientific">Paenibacillus methanolicus</name>
    <dbReference type="NCBI Taxonomy" id="582686"/>
    <lineage>
        <taxon>Bacteria</taxon>
        <taxon>Bacillati</taxon>
        <taxon>Bacillota</taxon>
        <taxon>Bacilli</taxon>
        <taxon>Bacillales</taxon>
        <taxon>Paenibacillaceae</taxon>
        <taxon>Paenibacillus</taxon>
    </lineage>
</organism>
<protein>
    <submittedName>
        <fullName evidence="2">Glycerophosphoryl diester phosphodiesterase</fullName>
    </submittedName>
</protein>
<keyword evidence="3" id="KW-1185">Reference proteome</keyword>
<dbReference type="GO" id="GO:0008081">
    <property type="term" value="F:phosphoric diester hydrolase activity"/>
    <property type="evidence" value="ECO:0007669"/>
    <property type="project" value="InterPro"/>
</dbReference>
<dbReference type="Gene3D" id="3.20.20.190">
    <property type="entry name" value="Phosphatidylinositol (PI) phosphodiesterase"/>
    <property type="match status" value="1"/>
</dbReference>
<reference evidence="2 3" key="1">
    <citation type="submission" date="2019-07" db="EMBL/GenBank/DDBJ databases">
        <title>Genomic Encyclopedia of Type Strains, Phase III (KMG-III): the genomes of soil and plant-associated and newly described type strains.</title>
        <authorList>
            <person name="Whitman W."/>
        </authorList>
    </citation>
    <scope>NUCLEOTIDE SEQUENCE [LARGE SCALE GENOMIC DNA]</scope>
    <source>
        <strain evidence="2 3">BL24</strain>
    </source>
</reference>
<dbReference type="InterPro" id="IPR030395">
    <property type="entry name" value="GP_PDE_dom"/>
</dbReference>
<sequence>MNMEREATRTMRKTMVAAHTGCGIHPDNTMASFREGIQIGADIVEVDVRVTHDGTPILLHDDSPYLHTHTYAQLNQPDIRSRLHPSYQTYEIATLEQVLRESGPLELKLNLDLKSIASIEPTVQWVRKFHAQKRVYITGCSDHMTKRYPDMQVMLNTPDELLPQQALHYAAFADSVCREAKEQGYAGLNMNGGTCRQQMVDKAHALGLKVWVYTINEPQRLDWFATMGVDAITTRKPGRLFEILRDC</sequence>
<accession>A0A5S5CBK2</accession>
<dbReference type="SUPFAM" id="SSF51695">
    <property type="entry name" value="PLC-like phosphodiesterases"/>
    <property type="match status" value="1"/>
</dbReference>
<evidence type="ECO:0000259" key="1">
    <source>
        <dbReference type="PROSITE" id="PS51704"/>
    </source>
</evidence>
<gene>
    <name evidence="2" type="ORF">BCM02_103371</name>
</gene>
<dbReference type="EMBL" id="VNHS01000003">
    <property type="protein sequence ID" value="TYP76707.1"/>
    <property type="molecule type" value="Genomic_DNA"/>
</dbReference>
<dbReference type="Proteomes" id="UP000323257">
    <property type="component" value="Unassembled WGS sequence"/>
</dbReference>
<proteinExistence type="predicted"/>
<dbReference type="PANTHER" id="PTHR46211:SF1">
    <property type="entry name" value="GLYCEROPHOSPHODIESTER PHOSPHODIESTERASE, CYTOPLASMIC"/>
    <property type="match status" value="1"/>
</dbReference>
<dbReference type="AlphaFoldDB" id="A0A5S5CBK2"/>
<dbReference type="PROSITE" id="PS51704">
    <property type="entry name" value="GP_PDE"/>
    <property type="match status" value="1"/>
</dbReference>
<name>A0A5S5CBK2_9BACL</name>
<evidence type="ECO:0000313" key="2">
    <source>
        <dbReference type="EMBL" id="TYP76707.1"/>
    </source>
</evidence>
<feature type="domain" description="GP-PDE" evidence="1">
    <location>
        <begin position="13"/>
        <end position="244"/>
    </location>
</feature>
<dbReference type="InterPro" id="IPR017946">
    <property type="entry name" value="PLC-like_Pdiesterase_TIM-brl"/>
</dbReference>
<evidence type="ECO:0000313" key="3">
    <source>
        <dbReference type="Proteomes" id="UP000323257"/>
    </source>
</evidence>
<comment type="caution">
    <text evidence="2">The sequence shown here is derived from an EMBL/GenBank/DDBJ whole genome shotgun (WGS) entry which is preliminary data.</text>
</comment>